<feature type="domain" description="DUF4982" evidence="6">
    <location>
        <begin position="634"/>
        <end position="688"/>
    </location>
</feature>
<dbReference type="PANTHER" id="PTHR42732">
    <property type="entry name" value="BETA-GALACTOSIDASE"/>
    <property type="match status" value="1"/>
</dbReference>
<dbReference type="EMBL" id="JBHTHQ010000021">
    <property type="protein sequence ID" value="MFD0705251.1"/>
    <property type="molecule type" value="Genomic_DNA"/>
</dbReference>
<dbReference type="SUPFAM" id="SSF51445">
    <property type="entry name" value="(Trans)glycosidases"/>
    <property type="match status" value="1"/>
</dbReference>
<feature type="domain" description="Glycosyl hydrolases family 2 sugar binding" evidence="5">
    <location>
        <begin position="64"/>
        <end position="151"/>
    </location>
</feature>
<dbReference type="PRINTS" id="PR00132">
    <property type="entry name" value="GLHYDRLASE2"/>
</dbReference>
<dbReference type="Pfam" id="PF16355">
    <property type="entry name" value="DUF4982"/>
    <property type="match status" value="1"/>
</dbReference>
<sequence>MRKIDFNQNWTFQKLSDDYHDSFSADNEGKTICLPHDAMQEGKRSPAHPSGSAGAYFPGGSYRYDKEFMCDASPRHRMLWFDGIYKNAKIYVNGHKVAENSYGYLPFHVNLDSYLSLGYKNTVTVFCENLNQPDSRWYTGAGIYRPVWLWEQDTDACFADSSSVECVSPLNTHITTLSYSPAVIRVEAPAGAVVKLYDCDGRIQAQGITRIHDDKKAAVGIVDLEVAHAHLWCDDNPYLYTVKIGTAGDVFTIPYGIRVIQWNSHGLFINGKETLLRGGCIHHDHGILGAAAYPLSDYRRALILKKAGYNAVRSAHNPASTAFLEACDQLGLYVMDESWDMWYKHKSKFDYASDFKDNYVRDLETIVNRDYNHPSVIMYSIGNEISEPARPEGVRLAHEMAEFLRSHDATRPVTAGLNLMIIANAAKGKNMYKDEGGLSNNSQSDMGGMNSTLFNLITSAVGTGMNKSANSRAADRAVSPVMDTLDICGYNYASGRYAIDEKKHPERIIVGSETFPQDIAKNWALVNKIPNIVGDFMWTAWDYIGEAGLGTWAFTRDGKGFNKPYPWLLADTGAIDILGNPTGELFWTQAVWGKLDKPTIAVQPMNHASQPYKGVWRGTNAIPSWSWKGCEGKRCIVEVYFDCAKVDMVLNGRKIASKKPRQCRTLFTMKYVPGTLEAIAYDSSGAEISRSQLSSARGEEIFIREEELSIPNPCISTPNDRGSDEGTQSLGEQIRYFDILIGDGQNVESNCDKDVEITVLGGELLAFGSSQPRTSEEFTAGHYRTYYGRSLAVVKAQRDAHINVQASVVADSKSFKI</sequence>
<dbReference type="InterPro" id="IPR032311">
    <property type="entry name" value="DUF4982"/>
</dbReference>
<dbReference type="Gene3D" id="3.20.20.80">
    <property type="entry name" value="Glycosidases"/>
    <property type="match status" value="1"/>
</dbReference>
<dbReference type="SUPFAM" id="SSF49303">
    <property type="entry name" value="beta-Galactosidase/glucuronidase domain"/>
    <property type="match status" value="1"/>
</dbReference>
<dbReference type="GO" id="GO:0016787">
    <property type="term" value="F:hydrolase activity"/>
    <property type="evidence" value="ECO:0007669"/>
    <property type="project" value="UniProtKB-KW"/>
</dbReference>
<reference evidence="8" key="1">
    <citation type="journal article" date="2019" name="Int. J. Syst. Evol. Microbiol.">
        <title>The Global Catalogue of Microorganisms (GCM) 10K type strain sequencing project: providing services to taxonomists for standard genome sequencing and annotation.</title>
        <authorList>
            <consortium name="The Broad Institute Genomics Platform"/>
            <consortium name="The Broad Institute Genome Sequencing Center for Infectious Disease"/>
            <person name="Wu L."/>
            <person name="Ma J."/>
        </authorList>
    </citation>
    <scope>NUCLEOTIDE SEQUENCE [LARGE SCALE GENOMIC DNA]</scope>
    <source>
        <strain evidence="8">CCM 8604</strain>
    </source>
</reference>
<dbReference type="InterPro" id="IPR017853">
    <property type="entry name" value="GH"/>
</dbReference>
<dbReference type="InterPro" id="IPR006103">
    <property type="entry name" value="Glyco_hydro_2_cat"/>
</dbReference>
<comment type="caution">
    <text evidence="7">The sequence shown here is derived from an EMBL/GenBank/DDBJ whole genome shotgun (WGS) entry which is preliminary data.</text>
</comment>
<evidence type="ECO:0000259" key="6">
    <source>
        <dbReference type="Pfam" id="PF16355"/>
    </source>
</evidence>
<dbReference type="Pfam" id="PF02837">
    <property type="entry name" value="Glyco_hydro_2_N"/>
    <property type="match status" value="1"/>
</dbReference>
<dbReference type="InterPro" id="IPR036156">
    <property type="entry name" value="Beta-gal/glucu_dom_sf"/>
</dbReference>
<accession>A0ABW2Y681</accession>
<dbReference type="Gene3D" id="2.60.40.10">
    <property type="entry name" value="Immunoglobulins"/>
    <property type="match status" value="3"/>
</dbReference>
<dbReference type="Gene3D" id="2.60.120.260">
    <property type="entry name" value="Galactose-binding domain-like"/>
    <property type="match status" value="1"/>
</dbReference>
<dbReference type="SUPFAM" id="SSF49785">
    <property type="entry name" value="Galactose-binding domain-like"/>
    <property type="match status" value="1"/>
</dbReference>
<dbReference type="InterPro" id="IPR008979">
    <property type="entry name" value="Galactose-bd-like_sf"/>
</dbReference>
<evidence type="ECO:0000256" key="2">
    <source>
        <dbReference type="ARBA" id="ARBA00022801"/>
    </source>
</evidence>
<keyword evidence="3" id="KW-0326">Glycosidase</keyword>
<keyword evidence="2 7" id="KW-0378">Hydrolase</keyword>
<name>A0ABW2Y681_9BIFI</name>
<dbReference type="PANTHER" id="PTHR42732:SF1">
    <property type="entry name" value="BETA-MANNOSIDASE"/>
    <property type="match status" value="1"/>
</dbReference>
<organism evidence="7 8">
    <name type="scientific">Alloscardovia venturai</name>
    <dbReference type="NCBI Taxonomy" id="1769421"/>
    <lineage>
        <taxon>Bacteria</taxon>
        <taxon>Bacillati</taxon>
        <taxon>Actinomycetota</taxon>
        <taxon>Actinomycetes</taxon>
        <taxon>Bifidobacteriales</taxon>
        <taxon>Bifidobacteriaceae</taxon>
        <taxon>Alloscardovia</taxon>
    </lineage>
</organism>
<comment type="similarity">
    <text evidence="1">Belongs to the glycosyl hydrolase 2 family.</text>
</comment>
<dbReference type="RefSeq" id="WP_377938944.1">
    <property type="nucleotide sequence ID" value="NZ_JBHTHQ010000021.1"/>
</dbReference>
<evidence type="ECO:0000256" key="1">
    <source>
        <dbReference type="ARBA" id="ARBA00007401"/>
    </source>
</evidence>
<feature type="domain" description="Glycoside hydrolase family 2 catalytic" evidence="4">
    <location>
        <begin position="266"/>
        <end position="416"/>
    </location>
</feature>
<evidence type="ECO:0000259" key="5">
    <source>
        <dbReference type="Pfam" id="PF02837"/>
    </source>
</evidence>
<keyword evidence="8" id="KW-1185">Reference proteome</keyword>
<evidence type="ECO:0000313" key="8">
    <source>
        <dbReference type="Proteomes" id="UP001597036"/>
    </source>
</evidence>
<evidence type="ECO:0000259" key="4">
    <source>
        <dbReference type="Pfam" id="PF02836"/>
    </source>
</evidence>
<dbReference type="InterPro" id="IPR013783">
    <property type="entry name" value="Ig-like_fold"/>
</dbReference>
<dbReference type="InterPro" id="IPR051913">
    <property type="entry name" value="GH2_Domain-Containing"/>
</dbReference>
<evidence type="ECO:0000313" key="7">
    <source>
        <dbReference type="EMBL" id="MFD0705251.1"/>
    </source>
</evidence>
<dbReference type="Pfam" id="PF02836">
    <property type="entry name" value="Glyco_hydro_2_C"/>
    <property type="match status" value="1"/>
</dbReference>
<dbReference type="InterPro" id="IPR006104">
    <property type="entry name" value="Glyco_hydro_2_N"/>
</dbReference>
<protein>
    <submittedName>
        <fullName evidence="7">Glycoside hydrolase family 2 TIM barrel-domain containing protein</fullName>
    </submittedName>
</protein>
<proteinExistence type="inferred from homology"/>
<gene>
    <name evidence="7" type="ORF">ACFQY8_05780</name>
</gene>
<dbReference type="Proteomes" id="UP001597036">
    <property type="component" value="Unassembled WGS sequence"/>
</dbReference>
<dbReference type="InterPro" id="IPR006101">
    <property type="entry name" value="Glyco_hydro_2"/>
</dbReference>
<evidence type="ECO:0000256" key="3">
    <source>
        <dbReference type="ARBA" id="ARBA00023295"/>
    </source>
</evidence>